<keyword evidence="3" id="KW-1185">Reference proteome</keyword>
<dbReference type="EMBL" id="NRHC01000070">
    <property type="protein sequence ID" value="RIY32057.1"/>
    <property type="molecule type" value="Genomic_DNA"/>
</dbReference>
<protein>
    <submittedName>
        <fullName evidence="2">Uncharacterized protein</fullName>
    </submittedName>
</protein>
<comment type="caution">
    <text evidence="2">The sequence shown here is derived from an EMBL/GenBank/DDBJ whole genome shotgun (WGS) entry which is preliminary data.</text>
</comment>
<dbReference type="RefSeq" id="WP_119525377.1">
    <property type="nucleotide sequence ID" value="NZ_NRHC01000070.1"/>
</dbReference>
<sequence length="862" mass="98638">MTSRADYQEFIANLIKKRLHNPEQNASVQLQLIAQLAQDLAKQQQIFTQFAQANFADYNNFLNQQKISLPQLSNIQERIAELAPQLDKNLSSASDTEILANYPLISAFLQKSIHTNNHWHFNKELFLDSVAASYPQQELRFIAGFSQLFANLQKYAPDFATFVEENPHCTVHDYLMYSLEMFDQVALASKDFDFATFAEFINQANQSLENTPYELNYQALEAFLLNTWFSVEELKIRFYVKELELLLKGEGQAYQQVAHKRQEASNTSDEQDLDNLDPASADTQQGQAFLKNLSFNANEILKEIPEAQDKLLIFQNNQELVDLCQKLEKKPVSDFYRQRVQEQIQQEQLELLEQYHLAFAHEDPELEAKIAELTGEPAPDFTLDFPKPESQIKILDNYLSNEELDELGVLPLDTDYIKSKPLLRSMFAFFGYDLDDPNFNARDAIFNAKEYVENGFDYVPNPKVRANFLEKVADASDYHALKVVKELAKVAILNNMYQAVLYEKYHALENNITSPFTYISDEDITNIFSQTLADAVEEIPDLVPTASTSKGKLDNPTLADFFPEEFLQSHFAQSASSSEEDTGMSIDSQESKEEVDKSKSSSLFRSKSEQATLNQLEEADQALLDATQEYTLVYDDLDEDEDQYEYDYEVEDEEEYDYEDQEAYEYDYDEDEYEEEDEDEIGDDYEIEIPEDYKNKVSPRTYNASEVIVLDDDAFDLILEDDGDEIEDYPEDDDYLFENSDDFIIHTASPQKQTPQVTDKDKEQTSSPQQSNQATNSQTNNKEAGKATAKSKTKAASKAQEIPADNAKASTKTNAKTKDTNKTKKEQKNQKSANTASKPKKKPISSKLDIDISLDDILESLE</sequence>
<evidence type="ECO:0000256" key="1">
    <source>
        <dbReference type="SAM" id="MobiDB-lite"/>
    </source>
</evidence>
<dbReference type="OrthoDB" id="8732661at2"/>
<feature type="compositionally biased region" description="Low complexity" evidence="1">
    <location>
        <begin position="796"/>
        <end position="814"/>
    </location>
</feature>
<feature type="region of interest" description="Disordered" evidence="1">
    <location>
        <begin position="572"/>
        <end position="611"/>
    </location>
</feature>
<evidence type="ECO:0000313" key="2">
    <source>
        <dbReference type="EMBL" id="RIY32057.1"/>
    </source>
</evidence>
<feature type="compositionally biased region" description="Basic and acidic residues" evidence="1">
    <location>
        <begin position="589"/>
        <end position="599"/>
    </location>
</feature>
<accession>A0A3A1Y7E5</accession>
<proteinExistence type="predicted"/>
<feature type="compositionally biased region" description="Acidic residues" evidence="1">
    <location>
        <begin position="852"/>
        <end position="862"/>
    </location>
</feature>
<feature type="compositionally biased region" description="Acidic residues" evidence="1">
    <location>
        <begin position="721"/>
        <end position="741"/>
    </location>
</feature>
<feature type="region of interest" description="Disordered" evidence="1">
    <location>
        <begin position="721"/>
        <end position="862"/>
    </location>
</feature>
<gene>
    <name evidence="2" type="ORF">CKF54_05565</name>
</gene>
<dbReference type="AlphaFoldDB" id="A0A3A1Y7E5"/>
<dbReference type="Proteomes" id="UP000265691">
    <property type="component" value="Unassembled WGS sequence"/>
</dbReference>
<feature type="region of interest" description="Disordered" evidence="1">
    <location>
        <begin position="258"/>
        <end position="280"/>
    </location>
</feature>
<feature type="compositionally biased region" description="Polar residues" evidence="1">
    <location>
        <begin position="748"/>
        <end position="757"/>
    </location>
</feature>
<feature type="compositionally biased region" description="Acidic residues" evidence="1">
    <location>
        <begin position="668"/>
        <end position="690"/>
    </location>
</feature>
<evidence type="ECO:0000313" key="3">
    <source>
        <dbReference type="Proteomes" id="UP000265691"/>
    </source>
</evidence>
<name>A0A3A1Y7E5_9GAMM</name>
<feature type="region of interest" description="Disordered" evidence="1">
    <location>
        <begin position="668"/>
        <end position="692"/>
    </location>
</feature>
<organism evidence="2 3">
    <name type="scientific">Psittacicella hinzii</name>
    <dbReference type="NCBI Taxonomy" id="2028575"/>
    <lineage>
        <taxon>Bacteria</taxon>
        <taxon>Pseudomonadati</taxon>
        <taxon>Pseudomonadota</taxon>
        <taxon>Gammaproteobacteria</taxon>
        <taxon>Pasteurellales</taxon>
        <taxon>Psittacicellaceae</taxon>
        <taxon>Psittacicella</taxon>
    </lineage>
</organism>
<reference evidence="2 3" key="1">
    <citation type="submission" date="2017-08" db="EMBL/GenBank/DDBJ databases">
        <title>Reclassification of Bisgaard taxon 37 and 44.</title>
        <authorList>
            <person name="Christensen H."/>
        </authorList>
    </citation>
    <scope>NUCLEOTIDE SEQUENCE [LARGE SCALE GENOMIC DNA]</scope>
    <source>
        <strain evidence="2 3">B96_3</strain>
    </source>
</reference>
<feature type="compositionally biased region" description="Basic and acidic residues" evidence="1">
    <location>
        <begin position="816"/>
        <end position="829"/>
    </location>
</feature>
<feature type="compositionally biased region" description="Low complexity" evidence="1">
    <location>
        <begin position="765"/>
        <end position="788"/>
    </location>
</feature>